<proteinExistence type="predicted"/>
<evidence type="ECO:0000256" key="7">
    <source>
        <dbReference type="ARBA" id="ARBA00022842"/>
    </source>
</evidence>
<dbReference type="SUPFAM" id="SSF81301">
    <property type="entry name" value="Nucleotidyltransferase"/>
    <property type="match status" value="1"/>
</dbReference>
<comment type="cofactor">
    <cofactor evidence="1">
        <name>Mg(2+)</name>
        <dbReference type="ChEBI" id="CHEBI:18420"/>
    </cofactor>
</comment>
<dbReference type="Pfam" id="PF18765">
    <property type="entry name" value="Polbeta"/>
    <property type="match status" value="1"/>
</dbReference>
<protein>
    <recommendedName>
        <fullName evidence="8">Polymerase beta nucleotidyltransferase domain-containing protein</fullName>
    </recommendedName>
</protein>
<dbReference type="GO" id="GO:0046872">
    <property type="term" value="F:metal ion binding"/>
    <property type="evidence" value="ECO:0007669"/>
    <property type="project" value="UniProtKB-KW"/>
</dbReference>
<feature type="domain" description="Polymerase beta nucleotidyltransferase" evidence="8">
    <location>
        <begin position="22"/>
        <end position="98"/>
    </location>
</feature>
<evidence type="ECO:0000256" key="3">
    <source>
        <dbReference type="ARBA" id="ARBA00022695"/>
    </source>
</evidence>
<evidence type="ECO:0000313" key="9">
    <source>
        <dbReference type="EMBL" id="QJD78217.1"/>
    </source>
</evidence>
<evidence type="ECO:0000313" key="10">
    <source>
        <dbReference type="Proteomes" id="UP000501128"/>
    </source>
</evidence>
<gene>
    <name evidence="9" type="ORF">HH216_07105</name>
</gene>
<dbReference type="Gene3D" id="3.30.460.10">
    <property type="entry name" value="Beta Polymerase, domain 2"/>
    <property type="match status" value="1"/>
</dbReference>
<evidence type="ECO:0000256" key="4">
    <source>
        <dbReference type="ARBA" id="ARBA00022723"/>
    </source>
</evidence>
<keyword evidence="10" id="KW-1185">Reference proteome</keyword>
<evidence type="ECO:0000256" key="5">
    <source>
        <dbReference type="ARBA" id="ARBA00022741"/>
    </source>
</evidence>
<dbReference type="GO" id="GO:0005524">
    <property type="term" value="F:ATP binding"/>
    <property type="evidence" value="ECO:0007669"/>
    <property type="project" value="UniProtKB-KW"/>
</dbReference>
<keyword evidence="7" id="KW-0460">Magnesium</keyword>
<dbReference type="KEGG" id="srho:HH216_07105"/>
<organism evidence="9 10">
    <name type="scientific">Spirosoma rhododendri</name>
    <dbReference type="NCBI Taxonomy" id="2728024"/>
    <lineage>
        <taxon>Bacteria</taxon>
        <taxon>Pseudomonadati</taxon>
        <taxon>Bacteroidota</taxon>
        <taxon>Cytophagia</taxon>
        <taxon>Cytophagales</taxon>
        <taxon>Cytophagaceae</taxon>
        <taxon>Spirosoma</taxon>
    </lineage>
</organism>
<dbReference type="PANTHER" id="PTHR33571">
    <property type="entry name" value="SSL8005 PROTEIN"/>
    <property type="match status" value="1"/>
</dbReference>
<evidence type="ECO:0000256" key="2">
    <source>
        <dbReference type="ARBA" id="ARBA00022679"/>
    </source>
</evidence>
<dbReference type="GO" id="GO:0016779">
    <property type="term" value="F:nucleotidyltransferase activity"/>
    <property type="evidence" value="ECO:0007669"/>
    <property type="project" value="UniProtKB-KW"/>
</dbReference>
<dbReference type="CDD" id="cd05403">
    <property type="entry name" value="NT_KNTase_like"/>
    <property type="match status" value="1"/>
</dbReference>
<keyword evidence="3" id="KW-0548">Nucleotidyltransferase</keyword>
<keyword evidence="4" id="KW-0479">Metal-binding</keyword>
<evidence type="ECO:0000256" key="6">
    <source>
        <dbReference type="ARBA" id="ARBA00022840"/>
    </source>
</evidence>
<keyword evidence="6" id="KW-0067">ATP-binding</keyword>
<keyword evidence="2" id="KW-0808">Transferase</keyword>
<dbReference type="Proteomes" id="UP000501128">
    <property type="component" value="Chromosome"/>
</dbReference>
<evidence type="ECO:0000256" key="1">
    <source>
        <dbReference type="ARBA" id="ARBA00001946"/>
    </source>
</evidence>
<keyword evidence="5" id="KW-0547">Nucleotide-binding</keyword>
<dbReference type="RefSeq" id="WP_169550158.1">
    <property type="nucleotide sequence ID" value="NZ_CP051677.1"/>
</dbReference>
<accession>A0A7L5DQ97</accession>
<dbReference type="InterPro" id="IPR041633">
    <property type="entry name" value="Polbeta"/>
</dbReference>
<dbReference type="PANTHER" id="PTHR33571:SF14">
    <property type="entry name" value="PROTEIN ADENYLYLTRANSFERASE MJ0435-RELATED"/>
    <property type="match status" value="1"/>
</dbReference>
<dbReference type="AlphaFoldDB" id="A0A7L5DQ97"/>
<name>A0A7L5DQ97_9BACT</name>
<reference evidence="9 10" key="1">
    <citation type="submission" date="2020-04" db="EMBL/GenBank/DDBJ databases">
        <title>Genome sequencing of novel species.</title>
        <authorList>
            <person name="Heo J."/>
            <person name="Kim S.-J."/>
            <person name="Kim J.-S."/>
            <person name="Hong S.-B."/>
            <person name="Kwon S.-W."/>
        </authorList>
    </citation>
    <scope>NUCLEOTIDE SEQUENCE [LARGE SCALE GENOMIC DNA]</scope>
    <source>
        <strain evidence="9 10">CJU-R4</strain>
    </source>
</reference>
<dbReference type="InterPro" id="IPR052038">
    <property type="entry name" value="Type-VII_TA_antitoxin"/>
</dbReference>
<dbReference type="EMBL" id="CP051677">
    <property type="protein sequence ID" value="QJD78217.1"/>
    <property type="molecule type" value="Genomic_DNA"/>
</dbReference>
<sequence length="103" mass="12346">METIAIDQAFILSVLRANRDRLRTEFGIERIGLYGSFARNEQTDKSDIDLIYHLLPDARLSWTEKERLYRILRRKLHRKMDLVDDNVMSPIIKYYVRKDVIYA</sequence>
<dbReference type="InterPro" id="IPR043519">
    <property type="entry name" value="NT_sf"/>
</dbReference>
<evidence type="ECO:0000259" key="8">
    <source>
        <dbReference type="Pfam" id="PF18765"/>
    </source>
</evidence>